<protein>
    <submittedName>
        <fullName evidence="1">Uncharacterized protein</fullName>
    </submittedName>
</protein>
<dbReference type="Proteomes" id="UP000239340">
    <property type="component" value="Chromosome"/>
</dbReference>
<reference evidence="1 2" key="1">
    <citation type="submission" date="2017-10" db="EMBL/GenBank/DDBJ databases">
        <title>Analysis of the genome sequences of Rhizobium populations associated to common bean (phaseolus vulgaris).</title>
        <authorList>
            <person name="Bustos P."/>
            <person name="Santamaria R.I."/>
            <person name="Miranda-Sanchez F."/>
            <person name="Perez-Carrascal O."/>
            <person name="Juarez S."/>
            <person name="Lozano L."/>
            <person name="Martinez-Flores I."/>
            <person name="Vinuesa P."/>
            <person name="Martinez-Romero E."/>
            <person name="Cevallos M.A."/>
            <person name="Romero D."/>
            <person name="Davila G."/>
            <person name="Gonzalez V."/>
        </authorList>
    </citation>
    <scope>NUCLEOTIDE SEQUENCE [LARGE SCALE GENOMIC DNA]</scope>
    <source>
        <strain evidence="1 2">NXT3</strain>
    </source>
</reference>
<sequence>MPQLISKETVRLDICNDPIWLTGVVAPVLRRATGRHLGSAIRVAIAHQERQR</sequence>
<name>A0A2L0H2L3_RHIFR</name>
<gene>
    <name evidence="1" type="ORF">NXT3_CH01096</name>
</gene>
<evidence type="ECO:0000313" key="2">
    <source>
        <dbReference type="Proteomes" id="UP000239340"/>
    </source>
</evidence>
<proteinExistence type="predicted"/>
<dbReference type="AlphaFoldDB" id="A0A2L0H2L3"/>
<organism evidence="1 2">
    <name type="scientific">Rhizobium fredii</name>
    <name type="common">Sinorhizobium fredii</name>
    <dbReference type="NCBI Taxonomy" id="380"/>
    <lineage>
        <taxon>Bacteria</taxon>
        <taxon>Pseudomonadati</taxon>
        <taxon>Pseudomonadota</taxon>
        <taxon>Alphaproteobacteria</taxon>
        <taxon>Hyphomicrobiales</taxon>
        <taxon>Rhizobiaceae</taxon>
        <taxon>Sinorhizobium/Ensifer group</taxon>
        <taxon>Sinorhizobium</taxon>
    </lineage>
</organism>
<dbReference type="RefSeq" id="WP_158255710.1">
    <property type="nucleotide sequence ID" value="NZ_CP024307.1"/>
</dbReference>
<evidence type="ECO:0000313" key="1">
    <source>
        <dbReference type="EMBL" id="AUX75690.1"/>
    </source>
</evidence>
<accession>A0A2L0H2L3</accession>
<dbReference type="EMBL" id="CP024307">
    <property type="protein sequence ID" value="AUX75690.1"/>
    <property type="molecule type" value="Genomic_DNA"/>
</dbReference>